<dbReference type="InterPro" id="IPR007053">
    <property type="entry name" value="LRAT_dom"/>
</dbReference>
<evidence type="ECO:0000313" key="6">
    <source>
        <dbReference type="Proteomes" id="UP000004980"/>
    </source>
</evidence>
<accession>A0ABN0FP42</accession>
<dbReference type="EMBL" id="AKAU01000078">
    <property type="protein sequence ID" value="EIN00484.1"/>
    <property type="molecule type" value="Genomic_DNA"/>
</dbReference>
<dbReference type="PANTHER" id="PTHR13943">
    <property type="entry name" value="HRAS-LIKE SUPPRESSOR - RELATED"/>
    <property type="match status" value="1"/>
</dbReference>
<dbReference type="PROSITE" id="PS51934">
    <property type="entry name" value="LRAT"/>
    <property type="match status" value="1"/>
</dbReference>
<dbReference type="InterPro" id="IPR051496">
    <property type="entry name" value="H-rev107_PLA/AT"/>
</dbReference>
<dbReference type="Proteomes" id="UP000004980">
    <property type="component" value="Unassembled WGS sequence"/>
</dbReference>
<feature type="domain" description="LRAT" evidence="4">
    <location>
        <begin position="14"/>
        <end position="114"/>
    </location>
</feature>
<name>A0ABN0FP42_9BURK</name>
<evidence type="ECO:0000259" key="4">
    <source>
        <dbReference type="PROSITE" id="PS51934"/>
    </source>
</evidence>
<keyword evidence="2" id="KW-0378">Hydrolase</keyword>
<organism evidence="5 6">
    <name type="scientific">Paraburkholderia hospita</name>
    <dbReference type="NCBI Taxonomy" id="169430"/>
    <lineage>
        <taxon>Bacteria</taxon>
        <taxon>Pseudomonadati</taxon>
        <taxon>Pseudomonadota</taxon>
        <taxon>Betaproteobacteria</taxon>
        <taxon>Burkholderiales</taxon>
        <taxon>Burkholderiaceae</taxon>
        <taxon>Paraburkholderia</taxon>
    </lineage>
</organism>
<protein>
    <recommendedName>
        <fullName evidence="4">LRAT domain-containing protein</fullName>
    </recommendedName>
</protein>
<keyword evidence="3" id="KW-0443">Lipid metabolism</keyword>
<dbReference type="Pfam" id="PF04970">
    <property type="entry name" value="LRAT"/>
    <property type="match status" value="1"/>
</dbReference>
<sequence>MSPLMTVEPPLGAHLVTPRRGYSHHGIYVGGGKVVHYAGFGGSIRNGVVVELSIVDFAADREVWVKSTGCTKYCGQEVVLRARSRLGEKRYRLLSNNCEHFCSWCLCGKGRSDQVWQFFVHPGKALHAAVVVLKERVRARLSSQNRQGEPSRVTTG</sequence>
<evidence type="ECO:0000256" key="2">
    <source>
        <dbReference type="ARBA" id="ARBA00022801"/>
    </source>
</evidence>
<evidence type="ECO:0000313" key="5">
    <source>
        <dbReference type="EMBL" id="EIN00484.1"/>
    </source>
</evidence>
<keyword evidence="1" id="KW-0808">Transferase</keyword>
<proteinExistence type="predicted"/>
<reference evidence="5 6" key="1">
    <citation type="journal article" date="2012" name="J. Bacteriol.">
        <title>Draft Genome Sequence of the Soil Bacterium Burkholderia terrae Strain BS001, Which Interacts with Fungal Surface Structures.</title>
        <authorList>
            <person name="Nazir R."/>
            <person name="Hansen M.A."/>
            <person name="Sorensen S."/>
            <person name="van Elsas J.D."/>
        </authorList>
    </citation>
    <scope>NUCLEOTIDE SEQUENCE [LARGE SCALE GENOMIC DNA]</scope>
    <source>
        <strain evidence="5 6">BS001</strain>
    </source>
</reference>
<comment type="caution">
    <text evidence="5">The sequence shown here is derived from an EMBL/GenBank/DDBJ whole genome shotgun (WGS) entry which is preliminary data.</text>
</comment>
<dbReference type="PANTHER" id="PTHR13943:SF77">
    <property type="entry name" value="LRAT DOMAIN-CONTAINING PROTEIN"/>
    <property type="match status" value="1"/>
</dbReference>
<keyword evidence="6" id="KW-1185">Reference proteome</keyword>
<dbReference type="Gene3D" id="3.90.1720.10">
    <property type="entry name" value="endopeptidase domain like (from Nostoc punctiforme)"/>
    <property type="match status" value="1"/>
</dbReference>
<evidence type="ECO:0000256" key="1">
    <source>
        <dbReference type="ARBA" id="ARBA00022679"/>
    </source>
</evidence>
<gene>
    <name evidence="5" type="ORF">WQE_13766</name>
</gene>
<evidence type="ECO:0000256" key="3">
    <source>
        <dbReference type="ARBA" id="ARBA00023098"/>
    </source>
</evidence>